<comment type="caution">
    <text evidence="2">The sequence shown here is derived from an EMBL/GenBank/DDBJ whole genome shotgun (WGS) entry which is preliminary data.</text>
</comment>
<accession>A0A8H6CZL8</accession>
<sequence>MSSATNTNTSPDITNTFPSSASSTALIPTITKTTMAPNPSILERIPQEILLHITKLLIVRGASRLARTSKHHHRTLN</sequence>
<name>A0A8H6CZL8_9HYPO</name>
<evidence type="ECO:0000256" key="1">
    <source>
        <dbReference type="SAM" id="MobiDB-lite"/>
    </source>
</evidence>
<organism evidence="2 3">
    <name type="scientific">Fusarium globosum</name>
    <dbReference type="NCBI Taxonomy" id="78864"/>
    <lineage>
        <taxon>Eukaryota</taxon>
        <taxon>Fungi</taxon>
        <taxon>Dikarya</taxon>
        <taxon>Ascomycota</taxon>
        <taxon>Pezizomycotina</taxon>
        <taxon>Sordariomycetes</taxon>
        <taxon>Hypocreomycetidae</taxon>
        <taxon>Hypocreales</taxon>
        <taxon>Nectriaceae</taxon>
        <taxon>Fusarium</taxon>
        <taxon>Fusarium fujikuroi species complex</taxon>
    </lineage>
</organism>
<dbReference type="EMBL" id="JAAQPF010000627">
    <property type="protein sequence ID" value="KAF5698831.1"/>
    <property type="molecule type" value="Genomic_DNA"/>
</dbReference>
<protein>
    <recommendedName>
        <fullName evidence="4">F-box domain-containing protein</fullName>
    </recommendedName>
</protein>
<keyword evidence="3" id="KW-1185">Reference proteome</keyword>
<evidence type="ECO:0008006" key="4">
    <source>
        <dbReference type="Google" id="ProtNLM"/>
    </source>
</evidence>
<evidence type="ECO:0000313" key="3">
    <source>
        <dbReference type="Proteomes" id="UP000532311"/>
    </source>
</evidence>
<gene>
    <name evidence="2" type="ORF">FGLOB1_11767</name>
</gene>
<proteinExistence type="predicted"/>
<evidence type="ECO:0000313" key="2">
    <source>
        <dbReference type="EMBL" id="KAF5698831.1"/>
    </source>
</evidence>
<feature type="region of interest" description="Disordered" evidence="1">
    <location>
        <begin position="1"/>
        <end position="21"/>
    </location>
</feature>
<reference evidence="2 3" key="1">
    <citation type="submission" date="2020-05" db="EMBL/GenBank/DDBJ databases">
        <title>Identification and distribution of gene clusters putatively required for synthesis of sphingolipid metabolism inhibitors in phylogenetically diverse species of the filamentous fungus Fusarium.</title>
        <authorList>
            <person name="Kim H.-S."/>
            <person name="Busman M."/>
            <person name="Brown D.W."/>
            <person name="Divon H."/>
            <person name="Uhlig S."/>
            <person name="Proctor R.H."/>
        </authorList>
    </citation>
    <scope>NUCLEOTIDE SEQUENCE [LARGE SCALE GENOMIC DNA]</scope>
    <source>
        <strain evidence="2 3">NRRL 26131</strain>
    </source>
</reference>
<dbReference type="AlphaFoldDB" id="A0A8H6CZL8"/>
<feature type="non-terminal residue" evidence="2">
    <location>
        <position position="77"/>
    </location>
</feature>
<dbReference type="Proteomes" id="UP000532311">
    <property type="component" value="Unassembled WGS sequence"/>
</dbReference>